<dbReference type="EMBL" id="BGZK01000035">
    <property type="protein sequence ID" value="GBP09349.1"/>
    <property type="molecule type" value="Genomic_DNA"/>
</dbReference>
<dbReference type="Proteomes" id="UP000299102">
    <property type="component" value="Unassembled WGS sequence"/>
</dbReference>
<evidence type="ECO:0000313" key="2">
    <source>
        <dbReference type="Proteomes" id="UP000299102"/>
    </source>
</evidence>
<keyword evidence="2" id="KW-1185">Reference proteome</keyword>
<protein>
    <submittedName>
        <fullName evidence="1">Uncharacterized protein</fullName>
    </submittedName>
</protein>
<sequence length="67" mass="7549">MKVGKAAGYCRVSLEMLRGGRSNVKCKYSKYSFIGVVVLSRRVRRRRHDVTMQLARAHHTALTVGSV</sequence>
<evidence type="ECO:0000313" key="1">
    <source>
        <dbReference type="EMBL" id="GBP09349.1"/>
    </source>
</evidence>
<accession>A0A4C1T4B6</accession>
<name>A0A4C1T4B6_EUMVA</name>
<dbReference type="AlphaFoldDB" id="A0A4C1T4B6"/>
<reference evidence="1 2" key="1">
    <citation type="journal article" date="2019" name="Commun. Biol.">
        <title>The bagworm genome reveals a unique fibroin gene that provides high tensile strength.</title>
        <authorList>
            <person name="Kono N."/>
            <person name="Nakamura H."/>
            <person name="Ohtoshi R."/>
            <person name="Tomita M."/>
            <person name="Numata K."/>
            <person name="Arakawa K."/>
        </authorList>
    </citation>
    <scope>NUCLEOTIDE SEQUENCE [LARGE SCALE GENOMIC DNA]</scope>
</reference>
<gene>
    <name evidence="1" type="ORF">EVAR_5778_1</name>
</gene>
<proteinExistence type="predicted"/>
<comment type="caution">
    <text evidence="1">The sequence shown here is derived from an EMBL/GenBank/DDBJ whole genome shotgun (WGS) entry which is preliminary data.</text>
</comment>
<organism evidence="1 2">
    <name type="scientific">Eumeta variegata</name>
    <name type="common">Bagworm moth</name>
    <name type="synonym">Eumeta japonica</name>
    <dbReference type="NCBI Taxonomy" id="151549"/>
    <lineage>
        <taxon>Eukaryota</taxon>
        <taxon>Metazoa</taxon>
        <taxon>Ecdysozoa</taxon>
        <taxon>Arthropoda</taxon>
        <taxon>Hexapoda</taxon>
        <taxon>Insecta</taxon>
        <taxon>Pterygota</taxon>
        <taxon>Neoptera</taxon>
        <taxon>Endopterygota</taxon>
        <taxon>Lepidoptera</taxon>
        <taxon>Glossata</taxon>
        <taxon>Ditrysia</taxon>
        <taxon>Tineoidea</taxon>
        <taxon>Psychidae</taxon>
        <taxon>Oiketicinae</taxon>
        <taxon>Eumeta</taxon>
    </lineage>
</organism>